<evidence type="ECO:0000256" key="1">
    <source>
        <dbReference type="ARBA" id="ARBA00002096"/>
    </source>
</evidence>
<dbReference type="InterPro" id="IPR033580">
    <property type="entry name" value="Nurim-like"/>
</dbReference>
<accession>A0ABU8S8G2</accession>
<comment type="caution">
    <text evidence="13">The sequence shown here is derived from an EMBL/GenBank/DDBJ whole genome shotgun (WGS) entry which is preliminary data.</text>
</comment>
<dbReference type="GO" id="GO:0032259">
    <property type="term" value="P:methylation"/>
    <property type="evidence" value="ECO:0007669"/>
    <property type="project" value="UniProtKB-KW"/>
</dbReference>
<dbReference type="Gene3D" id="1.20.120.1630">
    <property type="match status" value="1"/>
</dbReference>
<evidence type="ECO:0000256" key="8">
    <source>
        <dbReference type="ARBA" id="ARBA00022692"/>
    </source>
</evidence>
<evidence type="ECO:0000313" key="14">
    <source>
        <dbReference type="Proteomes" id="UP001379235"/>
    </source>
</evidence>
<evidence type="ECO:0000256" key="7">
    <source>
        <dbReference type="ARBA" id="ARBA00022691"/>
    </source>
</evidence>
<comment type="similarity">
    <text evidence="3">Belongs to the nurim family.</text>
</comment>
<protein>
    <recommendedName>
        <fullName evidence="4">methanethiol S-methyltransferase</fullName>
        <ecNumber evidence="4">2.1.1.334</ecNumber>
    </recommendedName>
</protein>
<evidence type="ECO:0000256" key="2">
    <source>
        <dbReference type="ARBA" id="ARBA00004141"/>
    </source>
</evidence>
<name>A0ABU8S8G2_9SPHN</name>
<dbReference type="GO" id="GO:0008168">
    <property type="term" value="F:methyltransferase activity"/>
    <property type="evidence" value="ECO:0007669"/>
    <property type="project" value="UniProtKB-KW"/>
</dbReference>
<keyword evidence="6 13" id="KW-0808">Transferase</keyword>
<keyword evidence="8 12" id="KW-0812">Transmembrane</keyword>
<evidence type="ECO:0000256" key="5">
    <source>
        <dbReference type="ARBA" id="ARBA00022603"/>
    </source>
</evidence>
<evidence type="ECO:0000256" key="11">
    <source>
        <dbReference type="ARBA" id="ARBA00048134"/>
    </source>
</evidence>
<keyword evidence="5 13" id="KW-0489">Methyltransferase</keyword>
<keyword evidence="9 12" id="KW-1133">Transmembrane helix</keyword>
<comment type="subcellular location">
    <subcellularLocation>
        <location evidence="2">Membrane</location>
        <topology evidence="2">Multi-pass membrane protein</topology>
    </subcellularLocation>
</comment>
<dbReference type="EC" id="2.1.1.334" evidence="4"/>
<keyword evidence="14" id="KW-1185">Reference proteome</keyword>
<evidence type="ECO:0000256" key="12">
    <source>
        <dbReference type="SAM" id="Phobius"/>
    </source>
</evidence>
<reference evidence="13 14" key="1">
    <citation type="submission" date="2024-03" db="EMBL/GenBank/DDBJ databases">
        <authorList>
            <person name="Jo J.-H."/>
        </authorList>
    </citation>
    <scope>NUCLEOTIDE SEQUENCE [LARGE SCALE GENOMIC DNA]</scope>
    <source>
        <strain evidence="13 14">AS3R-12</strain>
    </source>
</reference>
<dbReference type="EMBL" id="JBBHJY010000004">
    <property type="protein sequence ID" value="MEJ6010120.1"/>
    <property type="molecule type" value="Genomic_DNA"/>
</dbReference>
<dbReference type="PANTHER" id="PTHR31040:SF1">
    <property type="entry name" value="NURIM"/>
    <property type="match status" value="1"/>
</dbReference>
<feature type="transmembrane region" description="Helical" evidence="12">
    <location>
        <begin position="124"/>
        <end position="149"/>
    </location>
</feature>
<gene>
    <name evidence="13" type="primary">mddA</name>
    <name evidence="13" type="ORF">WG900_09315</name>
</gene>
<evidence type="ECO:0000256" key="4">
    <source>
        <dbReference type="ARBA" id="ARBA00012149"/>
    </source>
</evidence>
<comment type="catalytic activity">
    <reaction evidence="11">
        <text>methanethiol + S-adenosyl-L-methionine = dimethyl sulfide + S-adenosyl-L-homocysteine + H(+)</text>
        <dbReference type="Rhea" id="RHEA:50428"/>
        <dbReference type="ChEBI" id="CHEBI:15378"/>
        <dbReference type="ChEBI" id="CHEBI:16007"/>
        <dbReference type="ChEBI" id="CHEBI:17437"/>
        <dbReference type="ChEBI" id="CHEBI:57856"/>
        <dbReference type="ChEBI" id="CHEBI:59789"/>
        <dbReference type="EC" id="2.1.1.334"/>
    </reaction>
</comment>
<sequence length="245" mass="27127">MARSAYMLIAALCYFAFLAAFLYLIGFVAGLPALPTHVDKGMVAAPVVAALIDLGLIALFGLQHSIMARPGFKAGWTKIIPAPIERSVYCFAAAAVLAVLFAFWHPIGGTVWNVTNSAGRMVLWVLFFAGWGVVFISTWLISHFELFGLAQVWRNWRGKVAAPPKLTQPLFYKLVRHPLYSGFILAFWATPTMSLGHMLLAAGMTAYVLIAIRYEERDLVAHFGHDYEDYRTRVGMLIPGMGRKS</sequence>
<keyword evidence="7" id="KW-0949">S-adenosyl-L-methionine</keyword>
<dbReference type="NCBIfam" id="NF045656">
    <property type="entry name" value="MeththiolMtaseMddA"/>
    <property type="match status" value="1"/>
</dbReference>
<dbReference type="RefSeq" id="WP_339966596.1">
    <property type="nucleotide sequence ID" value="NZ_JBBHJY010000004.1"/>
</dbReference>
<comment type="function">
    <text evidence="1">Catalyzes the methylation of methanethiol (MeSH) to yield dimethylsulphide (DMS).</text>
</comment>
<keyword evidence="10 12" id="KW-0472">Membrane</keyword>
<evidence type="ECO:0000256" key="10">
    <source>
        <dbReference type="ARBA" id="ARBA00023136"/>
    </source>
</evidence>
<feature type="transmembrane region" description="Helical" evidence="12">
    <location>
        <begin position="87"/>
        <end position="104"/>
    </location>
</feature>
<evidence type="ECO:0000256" key="3">
    <source>
        <dbReference type="ARBA" id="ARBA00010631"/>
    </source>
</evidence>
<dbReference type="PANTHER" id="PTHR31040">
    <property type="entry name" value="NURIM"/>
    <property type="match status" value="1"/>
</dbReference>
<feature type="transmembrane region" description="Helical" evidence="12">
    <location>
        <begin position="7"/>
        <end position="31"/>
    </location>
</feature>
<dbReference type="Proteomes" id="UP001379235">
    <property type="component" value="Unassembled WGS sequence"/>
</dbReference>
<organism evidence="13 14">
    <name type="scientific">Novosphingobium aquae</name>
    <dbReference type="NCBI Taxonomy" id="3133435"/>
    <lineage>
        <taxon>Bacteria</taxon>
        <taxon>Pseudomonadati</taxon>
        <taxon>Pseudomonadota</taxon>
        <taxon>Alphaproteobacteria</taxon>
        <taxon>Sphingomonadales</taxon>
        <taxon>Sphingomonadaceae</taxon>
        <taxon>Novosphingobium</taxon>
    </lineage>
</organism>
<evidence type="ECO:0000256" key="6">
    <source>
        <dbReference type="ARBA" id="ARBA00022679"/>
    </source>
</evidence>
<evidence type="ECO:0000313" key="13">
    <source>
        <dbReference type="EMBL" id="MEJ6010120.1"/>
    </source>
</evidence>
<feature type="transmembrane region" description="Helical" evidence="12">
    <location>
        <begin position="43"/>
        <end position="66"/>
    </location>
</feature>
<proteinExistence type="inferred from homology"/>
<evidence type="ECO:0000256" key="9">
    <source>
        <dbReference type="ARBA" id="ARBA00022989"/>
    </source>
</evidence>
<dbReference type="InterPro" id="IPR054700">
    <property type="entry name" value="MddA"/>
</dbReference>